<dbReference type="OrthoDB" id="9759601at2"/>
<dbReference type="EMBL" id="FOXU01000007">
    <property type="protein sequence ID" value="SFQ67624.1"/>
    <property type="molecule type" value="Genomic_DNA"/>
</dbReference>
<dbReference type="PANTHER" id="PTHR43155:SF2">
    <property type="entry name" value="CYCLIC DI-GMP PHOSPHODIESTERASE PA4108"/>
    <property type="match status" value="1"/>
</dbReference>
<protein>
    <submittedName>
        <fullName evidence="2">HD-GYP domain, c-di-GMP phosphodiesterase class II (Or its inactivated variant)</fullName>
    </submittedName>
</protein>
<dbReference type="InterPro" id="IPR003607">
    <property type="entry name" value="HD/PDEase_dom"/>
</dbReference>
<dbReference type="AlphaFoldDB" id="A0A1I6AFX8"/>
<evidence type="ECO:0000313" key="3">
    <source>
        <dbReference type="Proteomes" id="UP000198734"/>
    </source>
</evidence>
<dbReference type="Gene3D" id="1.10.3210.10">
    <property type="entry name" value="Hypothetical protein af1432"/>
    <property type="match status" value="1"/>
</dbReference>
<evidence type="ECO:0000313" key="2">
    <source>
        <dbReference type="EMBL" id="SFQ67624.1"/>
    </source>
</evidence>
<feature type="domain" description="HD-GYP" evidence="1">
    <location>
        <begin position="128"/>
        <end position="324"/>
    </location>
</feature>
<dbReference type="PANTHER" id="PTHR43155">
    <property type="entry name" value="CYCLIC DI-GMP PHOSPHODIESTERASE PA4108-RELATED"/>
    <property type="match status" value="1"/>
</dbReference>
<sequence length="368" mass="41570">MNQSLINLEQLKLGTIIAEDILVNTNSPIIHKEAKVTRELIQVLRAFNITKVPVVLENVFNRSDEEIKKLNEDRVESLPIDEKPIVTTSFVQLYKDAVDSFYKEFMGWESGMKVDVAKLRNIIMPLVEKAMVEKQVFSLLNMYSKMDKYIAHHSIAVGIISGAIAKKLNYSSGQITQMATAGLMADIGMAKVDSKIRDKKSALTEFDFSEIKKHTIYSFQMIKDSPLLKPEMKLAIFQHHERLDGSGYPKSDKLDNVSVYSQIIAVADVYHAMTSERVYRAKSSSFKVLEMIREEGFGKYNIEVVNKLIELVGSLPISTRVLLSNGEKGEVIFLHRDSPMRPMIRLSDSGQIIDLAAKRTLHIESVIS</sequence>
<gene>
    <name evidence="2" type="ORF">SAMN05421670_3369</name>
</gene>
<dbReference type="Proteomes" id="UP000198734">
    <property type="component" value="Unassembled WGS sequence"/>
</dbReference>
<accession>A0A1I6AFX8</accession>
<dbReference type="InterPro" id="IPR037522">
    <property type="entry name" value="HD_GYP_dom"/>
</dbReference>
<dbReference type="Pfam" id="PF13487">
    <property type="entry name" value="HD_5"/>
    <property type="match status" value="1"/>
</dbReference>
<dbReference type="CDD" id="cd00077">
    <property type="entry name" value="HDc"/>
    <property type="match status" value="1"/>
</dbReference>
<reference evidence="3" key="1">
    <citation type="submission" date="2016-10" db="EMBL/GenBank/DDBJ databases">
        <authorList>
            <person name="Varghese N."/>
            <person name="Submissions S."/>
        </authorList>
    </citation>
    <scope>NUCLEOTIDE SEQUENCE [LARGE SCALE GENOMIC DNA]</scope>
    <source>
        <strain evidence="3">DSM 11706</strain>
    </source>
</reference>
<organism evidence="2 3">
    <name type="scientific">Psychrobacillus psychrotolerans</name>
    <dbReference type="NCBI Taxonomy" id="126156"/>
    <lineage>
        <taxon>Bacteria</taxon>
        <taxon>Bacillati</taxon>
        <taxon>Bacillota</taxon>
        <taxon>Bacilli</taxon>
        <taxon>Bacillales</taxon>
        <taxon>Bacillaceae</taxon>
        <taxon>Psychrobacillus</taxon>
    </lineage>
</organism>
<keyword evidence="3" id="KW-1185">Reference proteome</keyword>
<evidence type="ECO:0000259" key="1">
    <source>
        <dbReference type="PROSITE" id="PS51832"/>
    </source>
</evidence>
<proteinExistence type="predicted"/>
<dbReference type="STRING" id="126156.SAMN05421670_3369"/>
<dbReference type="SUPFAM" id="SSF109604">
    <property type="entry name" value="HD-domain/PDEase-like"/>
    <property type="match status" value="1"/>
</dbReference>
<name>A0A1I6AFX8_9BACI</name>
<dbReference type="PROSITE" id="PS51832">
    <property type="entry name" value="HD_GYP"/>
    <property type="match status" value="1"/>
</dbReference>
<dbReference type="RefSeq" id="WP_093538022.1">
    <property type="nucleotide sequence ID" value="NZ_FOXU01000007.1"/>
</dbReference>
<dbReference type="SMART" id="SM00471">
    <property type="entry name" value="HDc"/>
    <property type="match status" value="1"/>
</dbReference>